<gene>
    <name evidence="1" type="ORF">FAEPRAM212_02750</name>
</gene>
<comment type="caution">
    <text evidence="1">The sequence shown here is derived from an EMBL/GenBank/DDBJ whole genome shotgun (WGS) entry which is preliminary data.</text>
</comment>
<reference evidence="1 2" key="2">
    <citation type="submission" date="2007-09" db="EMBL/GenBank/DDBJ databases">
        <authorList>
            <person name="Fulton L."/>
            <person name="Clifton S."/>
            <person name="Fulton B."/>
            <person name="Xu J."/>
            <person name="Minx P."/>
            <person name="Pepin K.H."/>
            <person name="Johnson M."/>
            <person name="Thiruvilangam P."/>
            <person name="Bhonagiri V."/>
            <person name="Nash W.E."/>
            <person name="Mardis E.R."/>
            <person name="Wilson R.K."/>
        </authorList>
    </citation>
    <scope>NUCLEOTIDE SEQUENCE [LARGE SCALE GENOMIC DNA]</scope>
    <source>
        <strain evidence="1 2">M21/2</strain>
    </source>
</reference>
<reference evidence="1 2" key="1">
    <citation type="submission" date="2007-09" db="EMBL/GenBank/DDBJ databases">
        <title>Draft genome sequence of Faecalibacterium prausnitzii M21/2.</title>
        <authorList>
            <person name="Sudarsanam P."/>
            <person name="Ley R."/>
            <person name="Guruge J."/>
            <person name="Turnbaugh P.J."/>
            <person name="Mahowald M."/>
            <person name="Liep D."/>
            <person name="Gordon J."/>
        </authorList>
    </citation>
    <scope>NUCLEOTIDE SEQUENCE [LARGE SCALE GENOMIC DNA]</scope>
    <source>
        <strain evidence="1 2">M21/2</strain>
    </source>
</reference>
<dbReference type="Proteomes" id="UP000005945">
    <property type="component" value="Unassembled WGS sequence"/>
</dbReference>
<organism evidence="1 2">
    <name type="scientific">Faecalibacterium prausnitzii M21/2</name>
    <dbReference type="NCBI Taxonomy" id="411485"/>
    <lineage>
        <taxon>Bacteria</taxon>
        <taxon>Bacillati</taxon>
        <taxon>Bacillota</taxon>
        <taxon>Clostridia</taxon>
        <taxon>Eubacteriales</taxon>
        <taxon>Oscillospiraceae</taxon>
        <taxon>Faecalibacterium</taxon>
    </lineage>
</organism>
<dbReference type="AlphaFoldDB" id="A8SFH1"/>
<proteinExistence type="predicted"/>
<evidence type="ECO:0000313" key="2">
    <source>
        <dbReference type="Proteomes" id="UP000005945"/>
    </source>
</evidence>
<name>A8SFH1_9FIRM</name>
<dbReference type="HOGENOM" id="CLU_3356289_0_0_9"/>
<accession>A8SFH1</accession>
<dbReference type="EMBL" id="ABED02000029">
    <property type="protein sequence ID" value="EDP19967.1"/>
    <property type="molecule type" value="Genomic_DNA"/>
</dbReference>
<protein>
    <submittedName>
        <fullName evidence="1">Uncharacterized protein</fullName>
    </submittedName>
</protein>
<sequence>MLSHAHFVDVEIFPVFLAKLHPSAAFSFRCVYVTLY</sequence>
<evidence type="ECO:0000313" key="1">
    <source>
        <dbReference type="EMBL" id="EDP19967.1"/>
    </source>
</evidence>